<dbReference type="SUPFAM" id="SSF53098">
    <property type="entry name" value="Ribonuclease H-like"/>
    <property type="match status" value="1"/>
</dbReference>
<dbReference type="InterPro" id="IPR012337">
    <property type="entry name" value="RNaseH-like_sf"/>
</dbReference>
<keyword evidence="1" id="KW-0540">Nuclease</keyword>
<dbReference type="InterPro" id="IPR013520">
    <property type="entry name" value="Ribonucl_H"/>
</dbReference>
<dbReference type="PANTHER" id="PTHR12801">
    <property type="entry name" value="RNA EXONUCLEASE REXO1 / RECO3 FAMILY MEMBER-RELATED"/>
    <property type="match status" value="1"/>
</dbReference>
<proteinExistence type="predicted"/>
<evidence type="ECO:0000256" key="2">
    <source>
        <dbReference type="ARBA" id="ARBA00022801"/>
    </source>
</evidence>
<dbReference type="InterPro" id="IPR047021">
    <property type="entry name" value="REXO1/3/4-like"/>
</dbReference>
<sequence>MKPVGPHFELLTEKIAIDCEMMRSNIGQVVGRVSVINYESKTIFDTFVCYPEPIIIKNTEEKYSGISCDDIDPEKGALSFPEVQCHLLKLLSGRIVVGHDIRKDLNVISMNLPSQVQRLQGCRRYLQFASRDAHHGPSLKNLAKEVLGRPIKQSRVSSVEDAVATMELYRNAEADIEQEQGK</sequence>
<organism evidence="5 6">
    <name type="scientific">Calycina marina</name>
    <dbReference type="NCBI Taxonomy" id="1763456"/>
    <lineage>
        <taxon>Eukaryota</taxon>
        <taxon>Fungi</taxon>
        <taxon>Dikarya</taxon>
        <taxon>Ascomycota</taxon>
        <taxon>Pezizomycotina</taxon>
        <taxon>Leotiomycetes</taxon>
        <taxon>Helotiales</taxon>
        <taxon>Pezizellaceae</taxon>
        <taxon>Calycina</taxon>
    </lineage>
</organism>
<dbReference type="AlphaFoldDB" id="A0A9P7Z914"/>
<evidence type="ECO:0000256" key="1">
    <source>
        <dbReference type="ARBA" id="ARBA00022722"/>
    </source>
</evidence>
<evidence type="ECO:0000313" key="6">
    <source>
        <dbReference type="Proteomes" id="UP000887226"/>
    </source>
</evidence>
<dbReference type="Gene3D" id="3.30.420.10">
    <property type="entry name" value="Ribonuclease H-like superfamily/Ribonuclease H"/>
    <property type="match status" value="1"/>
</dbReference>
<reference evidence="5" key="1">
    <citation type="journal article" date="2021" name="IMA Fungus">
        <title>Genomic characterization of three marine fungi, including Emericellopsis atlantica sp. nov. with signatures of a generalist lifestyle and marine biomass degradation.</title>
        <authorList>
            <person name="Hagestad O.C."/>
            <person name="Hou L."/>
            <person name="Andersen J.H."/>
            <person name="Hansen E.H."/>
            <person name="Altermark B."/>
            <person name="Li C."/>
            <person name="Kuhnert E."/>
            <person name="Cox R.J."/>
            <person name="Crous P.W."/>
            <person name="Spatafora J.W."/>
            <person name="Lail K."/>
            <person name="Amirebrahimi M."/>
            <person name="Lipzen A."/>
            <person name="Pangilinan J."/>
            <person name="Andreopoulos W."/>
            <person name="Hayes R.D."/>
            <person name="Ng V."/>
            <person name="Grigoriev I.V."/>
            <person name="Jackson S.A."/>
            <person name="Sutton T.D.S."/>
            <person name="Dobson A.D.W."/>
            <person name="Rama T."/>
        </authorList>
    </citation>
    <scope>NUCLEOTIDE SEQUENCE</scope>
    <source>
        <strain evidence="5">TRa3180A</strain>
    </source>
</reference>
<dbReference type="OrthoDB" id="8191639at2759"/>
<keyword evidence="6" id="KW-1185">Reference proteome</keyword>
<dbReference type="GO" id="GO:0004527">
    <property type="term" value="F:exonuclease activity"/>
    <property type="evidence" value="ECO:0007669"/>
    <property type="project" value="UniProtKB-KW"/>
</dbReference>
<dbReference type="InterPro" id="IPR036397">
    <property type="entry name" value="RNaseH_sf"/>
</dbReference>
<dbReference type="GO" id="GO:0003676">
    <property type="term" value="F:nucleic acid binding"/>
    <property type="evidence" value="ECO:0007669"/>
    <property type="project" value="InterPro"/>
</dbReference>
<name>A0A9P7Z914_9HELO</name>
<accession>A0A9P7Z914</accession>
<dbReference type="EMBL" id="MU253766">
    <property type="protein sequence ID" value="KAG9247659.1"/>
    <property type="molecule type" value="Genomic_DNA"/>
</dbReference>
<dbReference type="Proteomes" id="UP000887226">
    <property type="component" value="Unassembled WGS sequence"/>
</dbReference>
<feature type="domain" description="Exonuclease" evidence="4">
    <location>
        <begin position="13"/>
        <end position="178"/>
    </location>
</feature>
<evidence type="ECO:0000313" key="5">
    <source>
        <dbReference type="EMBL" id="KAG9247659.1"/>
    </source>
</evidence>
<comment type="caution">
    <text evidence="5">The sequence shown here is derived from an EMBL/GenBank/DDBJ whole genome shotgun (WGS) entry which is preliminary data.</text>
</comment>
<keyword evidence="3" id="KW-0269">Exonuclease</keyword>
<evidence type="ECO:0000256" key="3">
    <source>
        <dbReference type="ARBA" id="ARBA00022839"/>
    </source>
</evidence>
<gene>
    <name evidence="5" type="ORF">BJ878DRAFT_414370</name>
</gene>
<dbReference type="GO" id="GO:0005634">
    <property type="term" value="C:nucleus"/>
    <property type="evidence" value="ECO:0007669"/>
    <property type="project" value="TreeGrafter"/>
</dbReference>
<evidence type="ECO:0000259" key="4">
    <source>
        <dbReference type="SMART" id="SM00479"/>
    </source>
</evidence>
<keyword evidence="2" id="KW-0378">Hydrolase</keyword>
<protein>
    <submittedName>
        <fullName evidence="5">Ribonuclease H-like domain-containing protein</fullName>
    </submittedName>
</protein>
<dbReference type="SMART" id="SM00479">
    <property type="entry name" value="EXOIII"/>
    <property type="match status" value="1"/>
</dbReference>